<dbReference type="EMBL" id="MN820898">
    <property type="protein sequence ID" value="QHB80483.1"/>
    <property type="molecule type" value="Genomic_DNA"/>
</dbReference>
<keyword evidence="3" id="KW-1185">Reference proteome</keyword>
<proteinExistence type="predicted"/>
<gene>
    <name evidence="2" type="ORF">MMDA13_gp50</name>
</gene>
<name>A0A7G3PKI5_9CAUD</name>
<sequence>MTTHSITHPQLVTALVKPPVDIIATLTPFGVDLWHGATGVAGEAGELLEAILFPPQTGIDRVNLREEMGDLYFYIEQITQRTGIVIAWDAAQEFADAADMRAKLALTYASQIAVHGSQVLDTVKKQAIYNKDLDSELLGNQLSALVMAMMSLGRMFQLTREECLNANIHKLSKRYQSLNYSDAAAQARADKQTGTDEVIPARKFFKGDAEPRTSDMADVVDAEKKS</sequence>
<reference evidence="2 3" key="1">
    <citation type="journal article" date="2020" name="Viruses">
        <title>Characterization of vB_StuS_MMDA13, a Newly Discovered Bacteriophage Infecting the Agar-Degrading Species Sphingomonas turrisvirgatae.</title>
        <authorList>
            <person name="Marmo P."/>
            <person name="Thaller M.C."/>
            <person name="Di Lallo G."/>
            <person name="Henrici De Angelis L."/>
            <person name="Poerio N."/>
            <person name="De Santis F."/>
            <person name="Fraziano M."/>
            <person name="Migliore L."/>
            <person name="D'Andrea M.M."/>
        </authorList>
    </citation>
    <scope>NUCLEOTIDE SEQUENCE [LARGE SCALE GENOMIC DNA]</scope>
</reference>
<accession>A0A7G3PKI5</accession>
<dbReference type="GO" id="GO:0016787">
    <property type="term" value="F:hydrolase activity"/>
    <property type="evidence" value="ECO:0007669"/>
    <property type="project" value="UniProtKB-KW"/>
</dbReference>
<evidence type="ECO:0000313" key="2">
    <source>
        <dbReference type="EMBL" id="QHB80483.1"/>
    </source>
</evidence>
<evidence type="ECO:0000313" key="3">
    <source>
        <dbReference type="Proteomes" id="UP000515820"/>
    </source>
</evidence>
<dbReference type="Proteomes" id="UP000515820">
    <property type="component" value="Segment"/>
</dbReference>
<evidence type="ECO:0000256" key="1">
    <source>
        <dbReference type="SAM" id="MobiDB-lite"/>
    </source>
</evidence>
<dbReference type="SUPFAM" id="SSF101386">
    <property type="entry name" value="all-alpha NTP pyrophosphatases"/>
    <property type="match status" value="1"/>
</dbReference>
<protein>
    <submittedName>
        <fullName evidence="2">Putative nucleotide pyrophosphohydrolase domain protein</fullName>
    </submittedName>
</protein>
<feature type="region of interest" description="Disordered" evidence="1">
    <location>
        <begin position="207"/>
        <end position="226"/>
    </location>
</feature>
<keyword evidence="2" id="KW-0378">Hydrolase</keyword>
<organism evidence="2 3">
    <name type="scientific">Sphingomonas phage vB_StuS_MMDA13</name>
    <dbReference type="NCBI Taxonomy" id="2686378"/>
    <lineage>
        <taxon>Viruses</taxon>
        <taxon>Duplodnaviria</taxon>
        <taxon>Heunggongvirae</taxon>
        <taxon>Uroviricota</taxon>
        <taxon>Caudoviricetes</taxon>
        <taxon>Queuovirinae</taxon>
        <taxon>Torvergatavirus</taxon>
        <taxon>Torvergatavirus MMDA13</taxon>
    </lineage>
</organism>